<feature type="region of interest" description="Disordered" evidence="1">
    <location>
        <begin position="603"/>
        <end position="643"/>
    </location>
</feature>
<dbReference type="Pfam" id="PF08487">
    <property type="entry name" value="VIT"/>
    <property type="match status" value="1"/>
</dbReference>
<feature type="non-terminal residue" evidence="4">
    <location>
        <position position="1"/>
    </location>
</feature>
<dbReference type="PANTHER" id="PTHR45737:SF6">
    <property type="entry name" value="VON WILLEBRAND FACTOR A DOMAIN-CONTAINING PROTEIN 5A"/>
    <property type="match status" value="1"/>
</dbReference>
<dbReference type="InterPro" id="IPR002035">
    <property type="entry name" value="VWF_A"/>
</dbReference>
<dbReference type="SMART" id="SM00609">
    <property type="entry name" value="VIT"/>
    <property type="match status" value="1"/>
</dbReference>
<dbReference type="EMBL" id="CAJOBF010004888">
    <property type="protein sequence ID" value="CAF4156346.1"/>
    <property type="molecule type" value="Genomic_DNA"/>
</dbReference>
<evidence type="ECO:0000259" key="2">
    <source>
        <dbReference type="PROSITE" id="PS50234"/>
    </source>
</evidence>
<dbReference type="PROSITE" id="PS51468">
    <property type="entry name" value="VIT"/>
    <property type="match status" value="1"/>
</dbReference>
<dbReference type="Proteomes" id="UP000663866">
    <property type="component" value="Unassembled WGS sequence"/>
</dbReference>
<dbReference type="Gene3D" id="3.40.50.410">
    <property type="entry name" value="von Willebrand factor, type A domain"/>
    <property type="match status" value="1"/>
</dbReference>
<dbReference type="AlphaFoldDB" id="A0A819X536"/>
<reference evidence="4" key="1">
    <citation type="submission" date="2021-02" db="EMBL/GenBank/DDBJ databases">
        <authorList>
            <person name="Nowell W R."/>
        </authorList>
    </citation>
    <scope>NUCLEOTIDE SEQUENCE</scope>
</reference>
<organism evidence="4 6">
    <name type="scientific">Rotaria magnacalcarata</name>
    <dbReference type="NCBI Taxonomy" id="392030"/>
    <lineage>
        <taxon>Eukaryota</taxon>
        <taxon>Metazoa</taxon>
        <taxon>Spiralia</taxon>
        <taxon>Gnathifera</taxon>
        <taxon>Rotifera</taxon>
        <taxon>Eurotatoria</taxon>
        <taxon>Bdelloidea</taxon>
        <taxon>Philodinida</taxon>
        <taxon>Philodinidae</taxon>
        <taxon>Rotaria</taxon>
    </lineage>
</organism>
<comment type="caution">
    <text evidence="4">The sequence shown here is derived from an EMBL/GenBank/DDBJ whole genome shotgun (WGS) entry which is preliminary data.</text>
</comment>
<sequence length="731" mass="81404">ENAAIYEFTAQIDDRIIRAVVKEKSVAISEYTQAVQQGQTAILLRQNERTLDTFRINVGALEPDKECIVKIRYVTELDLIAGSSIRFVVPTIIAPRYDPRPYYVQPPDGTQAPYIQNTPYSMSFRAHVDRGERCKIAQVANISHPINVSVSYQTIDVSSEDIKLDRDIILDIDLPQNPCPVVIKAEKYYGGSKLAVLTALSPTQSDFVSAIYSSNPISTTVEFIFIEYYIISAYLFFWIVDCSGSMDDENRIDLARDALLLFIRSIPVGAHFNIIRFGSDYKILFNYTNMTTMYDQHTAQGAEDLARSMRADLGGTELLRPLQHLKYHPPPRGRSRQVFILTDGEIVNTDEVIELCRSMSSTTRIFSFGLGHMPSRSLVKGLARATNGQYVFIPPNNTVDMYVGIQLRRALQPSVVNGYLQWYWLWPNGLQAPRVIPPVYSGDRVLVYTLIDNYAFTRQPVTVEFRADNRRIGSDSLYSTDVRQGDTIRRLAAKALIQELQHRAYEDQFPSGMTVQQHIISLSLSHQILSPYTAFIGVENRSWRNGTISQVRQVPVNISQGDGYSLYPQSQYQGYSVSTTSPQFLLTAPYAWSALKEEAGHPGLSGFPGSPGARGDLGFPGSPGARGDSGMPGPPGIPRPPGPPEPLVPLGLLGGSRLPSVAAQENFQTSTSLSFTHQSTYEAYYTTTEESTLEPTLQPKMQTSSTTTNVLQDNKSYVLRDCANSFSILLT</sequence>
<evidence type="ECO:0000259" key="3">
    <source>
        <dbReference type="PROSITE" id="PS51468"/>
    </source>
</evidence>
<dbReference type="SUPFAM" id="SSF53300">
    <property type="entry name" value="vWA-like"/>
    <property type="match status" value="1"/>
</dbReference>
<feature type="compositionally biased region" description="Pro residues" evidence="1">
    <location>
        <begin position="632"/>
        <end position="643"/>
    </location>
</feature>
<evidence type="ECO:0000313" key="6">
    <source>
        <dbReference type="Proteomes" id="UP000663866"/>
    </source>
</evidence>
<dbReference type="SMART" id="SM00327">
    <property type="entry name" value="VWA"/>
    <property type="match status" value="1"/>
</dbReference>
<gene>
    <name evidence="4" type="ORF">OVN521_LOCUS22512</name>
    <name evidence="5" type="ORF">UXM345_LOCUS25426</name>
</gene>
<dbReference type="PROSITE" id="PS50234">
    <property type="entry name" value="VWFA"/>
    <property type="match status" value="1"/>
</dbReference>
<feature type="domain" description="VWFA" evidence="2">
    <location>
        <begin position="235"/>
        <end position="415"/>
    </location>
</feature>
<accession>A0A819X536</accession>
<name>A0A819X536_9BILA</name>
<evidence type="ECO:0000313" key="5">
    <source>
        <dbReference type="EMBL" id="CAF4156346.1"/>
    </source>
</evidence>
<dbReference type="InterPro" id="IPR013694">
    <property type="entry name" value="VIT"/>
</dbReference>
<evidence type="ECO:0008006" key="7">
    <source>
        <dbReference type="Google" id="ProtNLM"/>
    </source>
</evidence>
<evidence type="ECO:0000313" key="4">
    <source>
        <dbReference type="EMBL" id="CAF4131038.1"/>
    </source>
</evidence>
<dbReference type="EMBL" id="CAJOBG010004898">
    <property type="protein sequence ID" value="CAF4131038.1"/>
    <property type="molecule type" value="Genomic_DNA"/>
</dbReference>
<dbReference type="Proteomes" id="UP000663842">
    <property type="component" value="Unassembled WGS sequence"/>
</dbReference>
<dbReference type="Pfam" id="PF13768">
    <property type="entry name" value="VWA_3"/>
    <property type="match status" value="1"/>
</dbReference>
<feature type="domain" description="VIT" evidence="3">
    <location>
        <begin position="1"/>
        <end position="75"/>
    </location>
</feature>
<evidence type="ECO:0000256" key="1">
    <source>
        <dbReference type="SAM" id="MobiDB-lite"/>
    </source>
</evidence>
<keyword evidence="6" id="KW-1185">Reference proteome</keyword>
<protein>
    <recommendedName>
        <fullName evidence="7">VWFA domain-containing protein</fullName>
    </recommendedName>
</protein>
<proteinExistence type="predicted"/>
<dbReference type="PANTHER" id="PTHR45737">
    <property type="entry name" value="VON WILLEBRAND FACTOR A DOMAIN-CONTAINING PROTEIN 5A"/>
    <property type="match status" value="1"/>
</dbReference>
<dbReference type="InterPro" id="IPR036465">
    <property type="entry name" value="vWFA_dom_sf"/>
</dbReference>